<dbReference type="EMBL" id="BAABEZ010000022">
    <property type="protein sequence ID" value="GAA4456002.1"/>
    <property type="molecule type" value="Genomic_DNA"/>
</dbReference>
<evidence type="ECO:0000259" key="2">
    <source>
        <dbReference type="Pfam" id="PF00535"/>
    </source>
</evidence>
<accession>A0ABP8MWG3</accession>
<dbReference type="SUPFAM" id="SSF53448">
    <property type="entry name" value="Nucleotide-diphospho-sugar transferases"/>
    <property type="match status" value="1"/>
</dbReference>
<dbReference type="PANTHER" id="PTHR43685:SF3">
    <property type="entry name" value="SLR2126 PROTEIN"/>
    <property type="match status" value="1"/>
</dbReference>
<evidence type="ECO:0000313" key="4">
    <source>
        <dbReference type="Proteomes" id="UP001501410"/>
    </source>
</evidence>
<feature type="domain" description="Glycosyltransferase 2-like" evidence="2">
    <location>
        <begin position="77"/>
        <end position="196"/>
    </location>
</feature>
<sequence>MAKLIGNFDENDENPRNTIISPNPLPISFLCKAMMLLFYIFCVCTAIQTLFSLWILWCSAATRSQKTWQSEQQSGLSIILCAHNEADRLQISLPRLLSQQYSGNWEIIVVNDRSTDETPDFLASLAASHPHLRVITVSEAEPRTFPGKKYPLSRGAAVAQYENLLLCDADCYPASDMWASVMSAPLNQGKELVAGYGAYEYHPGLLNSFIRWETLHTFLLYSTFGKSGIPYMAVGRNLACKKALLLRAQQDPLWSLLPSGDDDLLIRLTANRKNYTCIADPKTFTYSDAPDSVTSWIAQKQRHVSTGKLYRKTVQLLLALYAGSHGLMWICFIVLYCAGLGYLVASMMLLRCVFAWSLWSTAASNLHERRINLKLPLLDFLWLLYHLLLSPYIFFKNKKQWT</sequence>
<comment type="caution">
    <text evidence="3">The sequence shown here is derived from an EMBL/GenBank/DDBJ whole genome shotgun (WGS) entry which is preliminary data.</text>
</comment>
<gene>
    <name evidence="3" type="ORF">GCM10023092_20630</name>
</gene>
<feature type="transmembrane region" description="Helical" evidence="1">
    <location>
        <begin position="316"/>
        <end position="336"/>
    </location>
</feature>
<dbReference type="InterPro" id="IPR050834">
    <property type="entry name" value="Glycosyltransf_2"/>
</dbReference>
<reference evidence="4" key="1">
    <citation type="journal article" date="2019" name="Int. J. Syst. Evol. Microbiol.">
        <title>The Global Catalogue of Microorganisms (GCM) 10K type strain sequencing project: providing services to taxonomists for standard genome sequencing and annotation.</title>
        <authorList>
            <consortium name="The Broad Institute Genomics Platform"/>
            <consortium name="The Broad Institute Genome Sequencing Center for Infectious Disease"/>
            <person name="Wu L."/>
            <person name="Ma J."/>
        </authorList>
    </citation>
    <scope>NUCLEOTIDE SEQUENCE [LARGE SCALE GENOMIC DNA]</scope>
    <source>
        <strain evidence="4">JCM 31921</strain>
    </source>
</reference>
<keyword evidence="4" id="KW-1185">Reference proteome</keyword>
<dbReference type="InterPro" id="IPR029044">
    <property type="entry name" value="Nucleotide-diphossugar_trans"/>
</dbReference>
<dbReference type="InterPro" id="IPR001173">
    <property type="entry name" value="Glyco_trans_2-like"/>
</dbReference>
<dbReference type="RefSeq" id="WP_344826456.1">
    <property type="nucleotide sequence ID" value="NZ_BAABEZ010000022.1"/>
</dbReference>
<name>A0ABP8MWG3_9BACT</name>
<protein>
    <submittedName>
        <fullName evidence="3">Glycosyltransferase</fullName>
    </submittedName>
</protein>
<dbReference type="Gene3D" id="3.90.550.10">
    <property type="entry name" value="Spore Coat Polysaccharide Biosynthesis Protein SpsA, Chain A"/>
    <property type="match status" value="1"/>
</dbReference>
<keyword evidence="1" id="KW-1133">Transmembrane helix</keyword>
<keyword evidence="1" id="KW-0472">Membrane</keyword>
<dbReference type="PANTHER" id="PTHR43685">
    <property type="entry name" value="GLYCOSYLTRANSFERASE"/>
    <property type="match status" value="1"/>
</dbReference>
<keyword evidence="1" id="KW-0812">Transmembrane</keyword>
<feature type="transmembrane region" description="Helical" evidence="1">
    <location>
        <begin position="36"/>
        <end position="57"/>
    </location>
</feature>
<proteinExistence type="predicted"/>
<feature type="transmembrane region" description="Helical" evidence="1">
    <location>
        <begin position="342"/>
        <end position="363"/>
    </location>
</feature>
<organism evidence="3 4">
    <name type="scientific">Rurimicrobium arvi</name>
    <dbReference type="NCBI Taxonomy" id="2049916"/>
    <lineage>
        <taxon>Bacteria</taxon>
        <taxon>Pseudomonadati</taxon>
        <taxon>Bacteroidota</taxon>
        <taxon>Chitinophagia</taxon>
        <taxon>Chitinophagales</taxon>
        <taxon>Chitinophagaceae</taxon>
        <taxon>Rurimicrobium</taxon>
    </lineage>
</organism>
<evidence type="ECO:0000313" key="3">
    <source>
        <dbReference type="EMBL" id="GAA4456002.1"/>
    </source>
</evidence>
<evidence type="ECO:0000256" key="1">
    <source>
        <dbReference type="SAM" id="Phobius"/>
    </source>
</evidence>
<dbReference type="Pfam" id="PF00535">
    <property type="entry name" value="Glycos_transf_2"/>
    <property type="match status" value="1"/>
</dbReference>
<dbReference type="Proteomes" id="UP001501410">
    <property type="component" value="Unassembled WGS sequence"/>
</dbReference>
<feature type="transmembrane region" description="Helical" evidence="1">
    <location>
        <begin position="375"/>
        <end position="395"/>
    </location>
</feature>